<proteinExistence type="predicted"/>
<protein>
    <submittedName>
        <fullName evidence="1">Uncharacterized protein</fullName>
    </submittedName>
</protein>
<organism evidence="1 2">
    <name type="scientific">Carya illinoinensis</name>
    <name type="common">Pecan</name>
    <dbReference type="NCBI Taxonomy" id="32201"/>
    <lineage>
        <taxon>Eukaryota</taxon>
        <taxon>Viridiplantae</taxon>
        <taxon>Streptophyta</taxon>
        <taxon>Embryophyta</taxon>
        <taxon>Tracheophyta</taxon>
        <taxon>Spermatophyta</taxon>
        <taxon>Magnoliopsida</taxon>
        <taxon>eudicotyledons</taxon>
        <taxon>Gunneridae</taxon>
        <taxon>Pentapetalae</taxon>
        <taxon>rosids</taxon>
        <taxon>fabids</taxon>
        <taxon>Fagales</taxon>
        <taxon>Juglandaceae</taxon>
        <taxon>Carya</taxon>
    </lineage>
</organism>
<gene>
    <name evidence="1" type="ORF">CIPAW_08G153700</name>
</gene>
<name>A0A8T1PVK7_CARIL</name>
<evidence type="ECO:0000313" key="2">
    <source>
        <dbReference type="Proteomes" id="UP000811609"/>
    </source>
</evidence>
<sequence length="99" mass="11463">MCSPMVLSSSLRRYVTCCKNVNSRSCESSAYAFLSASQMAWTVSRPTMRPGVSSESVPIIHPRRRQSAFRQAMKAWLILVQKFLHLWCCLNLVWWQDLH</sequence>
<reference evidence="1" key="1">
    <citation type="submission" date="2020-12" db="EMBL/GenBank/DDBJ databases">
        <title>WGS assembly of Carya illinoinensis cv. Pawnee.</title>
        <authorList>
            <person name="Platts A."/>
            <person name="Shu S."/>
            <person name="Wright S."/>
            <person name="Barry K."/>
            <person name="Edger P."/>
            <person name="Pires J.C."/>
            <person name="Schmutz J."/>
        </authorList>
    </citation>
    <scope>NUCLEOTIDE SEQUENCE</scope>
    <source>
        <tissue evidence="1">Leaf</tissue>
    </source>
</reference>
<evidence type="ECO:0000313" key="1">
    <source>
        <dbReference type="EMBL" id="KAG6645874.1"/>
    </source>
</evidence>
<accession>A0A8T1PVK7</accession>
<keyword evidence="2" id="KW-1185">Reference proteome</keyword>
<dbReference type="AlphaFoldDB" id="A0A8T1PVK7"/>
<dbReference type="Proteomes" id="UP000811609">
    <property type="component" value="Chromosome 8"/>
</dbReference>
<comment type="caution">
    <text evidence="1">The sequence shown here is derived from an EMBL/GenBank/DDBJ whole genome shotgun (WGS) entry which is preliminary data.</text>
</comment>
<dbReference type="EMBL" id="CM031816">
    <property type="protein sequence ID" value="KAG6645874.1"/>
    <property type="molecule type" value="Genomic_DNA"/>
</dbReference>